<dbReference type="OrthoDB" id="100006at2759"/>
<name>L8H6T9_ACACF</name>
<feature type="transmembrane region" description="Helical" evidence="6">
    <location>
        <begin position="12"/>
        <end position="36"/>
    </location>
</feature>
<comment type="similarity">
    <text evidence="2">Belongs to the G-protein coupled receptor 5 family.</text>
</comment>
<evidence type="ECO:0000259" key="7">
    <source>
        <dbReference type="PROSITE" id="PS50262"/>
    </source>
</evidence>
<dbReference type="Gene3D" id="1.20.1070.10">
    <property type="entry name" value="Rhodopsin 7-helix transmembrane proteins"/>
    <property type="match status" value="1"/>
</dbReference>
<dbReference type="Pfam" id="PF00001">
    <property type="entry name" value="7tm_1"/>
    <property type="match status" value="1"/>
</dbReference>
<dbReference type="PANTHER" id="PTHR23112">
    <property type="entry name" value="G PROTEIN-COUPLED RECEPTOR 157-RELATED"/>
    <property type="match status" value="1"/>
</dbReference>
<gene>
    <name evidence="8" type="ORF">ACA1_116270</name>
</gene>
<comment type="subcellular location">
    <subcellularLocation>
        <location evidence="1">Membrane</location>
        <topology evidence="1">Multi-pass membrane protein</topology>
    </subcellularLocation>
</comment>
<dbReference type="SUPFAM" id="SSF81321">
    <property type="entry name" value="Family A G protein-coupled receptor-like"/>
    <property type="match status" value="1"/>
</dbReference>
<dbReference type="AlphaFoldDB" id="L8H6T9"/>
<dbReference type="EMBL" id="KB007926">
    <property type="protein sequence ID" value="ELR20166.1"/>
    <property type="molecule type" value="Genomic_DNA"/>
</dbReference>
<dbReference type="PRINTS" id="PR02001">
    <property type="entry name" value="GCR1CAMPR"/>
</dbReference>
<feature type="transmembrane region" description="Helical" evidence="6">
    <location>
        <begin position="43"/>
        <end position="68"/>
    </location>
</feature>
<dbReference type="RefSeq" id="XP_004342276.1">
    <property type="nucleotide sequence ID" value="XM_004342227.1"/>
</dbReference>
<dbReference type="PROSITE" id="PS50262">
    <property type="entry name" value="G_PROTEIN_RECEP_F1_2"/>
    <property type="match status" value="1"/>
</dbReference>
<evidence type="ECO:0000256" key="3">
    <source>
        <dbReference type="ARBA" id="ARBA00022692"/>
    </source>
</evidence>
<evidence type="ECO:0000313" key="9">
    <source>
        <dbReference type="Proteomes" id="UP000011083"/>
    </source>
</evidence>
<keyword evidence="4 6" id="KW-1133">Transmembrane helix</keyword>
<feature type="transmembrane region" description="Helical" evidence="6">
    <location>
        <begin position="225"/>
        <end position="242"/>
    </location>
</feature>
<dbReference type="InterPro" id="IPR022343">
    <property type="entry name" value="GCR1-cAMP_receptor"/>
</dbReference>
<dbReference type="PANTHER" id="PTHR23112:SF0">
    <property type="entry name" value="TRANSMEMBRANE PROTEIN 116"/>
    <property type="match status" value="1"/>
</dbReference>
<keyword evidence="5 6" id="KW-0472">Membrane</keyword>
<evidence type="ECO:0000313" key="8">
    <source>
        <dbReference type="EMBL" id="ELR20166.1"/>
    </source>
</evidence>
<dbReference type="Proteomes" id="UP000011083">
    <property type="component" value="Unassembled WGS sequence"/>
</dbReference>
<reference evidence="8 9" key="1">
    <citation type="journal article" date="2013" name="Genome Biol.">
        <title>Genome of Acanthamoeba castellanii highlights extensive lateral gene transfer and early evolution of tyrosine kinase signaling.</title>
        <authorList>
            <person name="Clarke M."/>
            <person name="Lohan A.J."/>
            <person name="Liu B."/>
            <person name="Lagkouvardos I."/>
            <person name="Roy S."/>
            <person name="Zafar N."/>
            <person name="Bertelli C."/>
            <person name="Schilde C."/>
            <person name="Kianianmomeni A."/>
            <person name="Burglin T.R."/>
            <person name="Frech C."/>
            <person name="Turcotte B."/>
            <person name="Kopec K.O."/>
            <person name="Synnott J.M."/>
            <person name="Choo C."/>
            <person name="Paponov I."/>
            <person name="Finkler A."/>
            <person name="Soon Heng Tan C."/>
            <person name="Hutchins A.P."/>
            <person name="Weinmeier T."/>
            <person name="Rattei T."/>
            <person name="Chu J.S."/>
            <person name="Gimenez G."/>
            <person name="Irimia M."/>
            <person name="Rigden D.J."/>
            <person name="Fitzpatrick D.A."/>
            <person name="Lorenzo-Morales J."/>
            <person name="Bateman A."/>
            <person name="Chiu C.H."/>
            <person name="Tang P."/>
            <person name="Hegemann P."/>
            <person name="Fromm H."/>
            <person name="Raoult D."/>
            <person name="Greub G."/>
            <person name="Miranda-Saavedra D."/>
            <person name="Chen N."/>
            <person name="Nash P."/>
            <person name="Ginger M.L."/>
            <person name="Horn M."/>
            <person name="Schaap P."/>
            <person name="Caler L."/>
            <person name="Loftus B."/>
        </authorList>
    </citation>
    <scope>NUCLEOTIDE SEQUENCE [LARGE SCALE GENOMIC DNA]</scope>
    <source>
        <strain evidence="8 9">Neff</strain>
    </source>
</reference>
<dbReference type="GO" id="GO:0004930">
    <property type="term" value="F:G protein-coupled receptor activity"/>
    <property type="evidence" value="ECO:0007669"/>
    <property type="project" value="InterPro"/>
</dbReference>
<evidence type="ECO:0000256" key="4">
    <source>
        <dbReference type="ARBA" id="ARBA00022989"/>
    </source>
</evidence>
<protein>
    <recommendedName>
        <fullName evidence="7">G-protein coupled receptors family 1 profile domain-containing protein</fullName>
    </recommendedName>
</protein>
<feature type="domain" description="G-protein coupled receptors family 1 profile" evidence="7">
    <location>
        <begin position="25"/>
        <end position="237"/>
    </location>
</feature>
<dbReference type="InterPro" id="IPR017452">
    <property type="entry name" value="GPCR_Rhodpsn_7TM"/>
</dbReference>
<dbReference type="VEuPathDB" id="AmoebaDB:ACA1_116270"/>
<evidence type="ECO:0000256" key="5">
    <source>
        <dbReference type="ARBA" id="ARBA00023136"/>
    </source>
</evidence>
<evidence type="ECO:0000256" key="2">
    <source>
        <dbReference type="ARBA" id="ARBA00008360"/>
    </source>
</evidence>
<evidence type="ECO:0000256" key="6">
    <source>
        <dbReference type="SAM" id="Phobius"/>
    </source>
</evidence>
<sequence>MGFSEDETFVLMVGTGVCGGLSILGSLFIIFSALLFRKLDLQYWRFVVGLTLVDLLLGICMASGALAWLAGWTFTGALCYMQGWTITFGGQASNMYILIISILIYSATVRGQEMSVPVEIALHATAWVWGAAFAVFPFFGLDDFRYVPAGGWCWLADEPKYARFVLLYIGSWVIIGLIIVIYLRVWLFIRQQDAHIAKKKGLLHSTVTGTESAEEVQRKKTTRALFIYPIASIILWILPSVSRVYEIWLPPIFVLVACRGAIDAFVYGLTSGVTKDIQMWWRGERPYRLINADSVSINNPSLNVPQRSFHET</sequence>
<dbReference type="GeneID" id="14921011"/>
<keyword evidence="3 6" id="KW-0812">Transmembrane</keyword>
<feature type="transmembrane region" description="Helical" evidence="6">
    <location>
        <begin position="161"/>
        <end position="189"/>
    </location>
</feature>
<feature type="transmembrane region" description="Helical" evidence="6">
    <location>
        <begin position="88"/>
        <end position="108"/>
    </location>
</feature>
<feature type="transmembrane region" description="Helical" evidence="6">
    <location>
        <begin position="248"/>
        <end position="269"/>
    </location>
</feature>
<feature type="transmembrane region" description="Helical" evidence="6">
    <location>
        <begin position="120"/>
        <end position="141"/>
    </location>
</feature>
<dbReference type="CDD" id="cd00637">
    <property type="entry name" value="7tm_classA_rhodopsin-like"/>
    <property type="match status" value="1"/>
</dbReference>
<dbReference type="GO" id="GO:0005886">
    <property type="term" value="C:plasma membrane"/>
    <property type="evidence" value="ECO:0007669"/>
    <property type="project" value="TreeGrafter"/>
</dbReference>
<organism evidence="8 9">
    <name type="scientific">Acanthamoeba castellanii (strain ATCC 30010 / Neff)</name>
    <dbReference type="NCBI Taxonomy" id="1257118"/>
    <lineage>
        <taxon>Eukaryota</taxon>
        <taxon>Amoebozoa</taxon>
        <taxon>Discosea</taxon>
        <taxon>Longamoebia</taxon>
        <taxon>Centramoebida</taxon>
        <taxon>Acanthamoebidae</taxon>
        <taxon>Acanthamoeba</taxon>
    </lineage>
</organism>
<dbReference type="InterPro" id="IPR000276">
    <property type="entry name" value="GPCR_Rhodpsn"/>
</dbReference>
<evidence type="ECO:0000256" key="1">
    <source>
        <dbReference type="ARBA" id="ARBA00004141"/>
    </source>
</evidence>
<dbReference type="GO" id="GO:0007189">
    <property type="term" value="P:adenylate cyclase-activating G protein-coupled receptor signaling pathway"/>
    <property type="evidence" value="ECO:0007669"/>
    <property type="project" value="TreeGrafter"/>
</dbReference>
<proteinExistence type="inferred from homology"/>
<dbReference type="OMA" id="CFIGHES"/>
<accession>L8H6T9</accession>
<dbReference type="KEGG" id="acan:ACA1_116270"/>
<keyword evidence="9" id="KW-1185">Reference proteome</keyword>